<dbReference type="RefSeq" id="WP_284138019.1">
    <property type="nucleotide sequence ID" value="NZ_JASJUT010000008.1"/>
</dbReference>
<keyword evidence="2" id="KW-1185">Reference proteome</keyword>
<dbReference type="Proteomes" id="UP001231915">
    <property type="component" value="Unassembled WGS sequence"/>
</dbReference>
<name>A0ABT7EPD2_9GAMM</name>
<sequence length="75" mass="8299">MAIWQVSIELVPASWAEEHNFKTALLYEEDGFDTTCSWADNQPSEDLDSVFSKILPKSGSGLKILPVGEVLKNTT</sequence>
<accession>A0ABT7EPD2</accession>
<protein>
    <submittedName>
        <fullName evidence="1">Uncharacterized protein</fullName>
    </submittedName>
</protein>
<organism evidence="1 2">
    <name type="scientific">Pseudoalteromonas obscura</name>
    <dbReference type="NCBI Taxonomy" id="3048491"/>
    <lineage>
        <taxon>Bacteria</taxon>
        <taxon>Pseudomonadati</taxon>
        <taxon>Pseudomonadota</taxon>
        <taxon>Gammaproteobacteria</taxon>
        <taxon>Alteromonadales</taxon>
        <taxon>Pseudoalteromonadaceae</taxon>
        <taxon>Pseudoalteromonas</taxon>
    </lineage>
</organism>
<evidence type="ECO:0000313" key="1">
    <source>
        <dbReference type="EMBL" id="MDK2596912.1"/>
    </source>
</evidence>
<reference evidence="1 2" key="1">
    <citation type="submission" date="2023-05" db="EMBL/GenBank/DDBJ databases">
        <title>Pseudoalteromonas ardens sp. nov., Pseudoalteromonas obscura sp. nov., and Pseudoalteromonas umbrosa sp. nov., isolated from the coral Montipora capitata.</title>
        <authorList>
            <person name="Thomas E.M."/>
            <person name="Smith E.M."/>
            <person name="Papke E."/>
            <person name="Shlafstein M.D."/>
            <person name="Oline D.K."/>
            <person name="Videau P."/>
            <person name="Saw J.H."/>
            <person name="Strangman W.K."/>
            <person name="Ushijima B."/>
        </authorList>
    </citation>
    <scope>NUCLEOTIDE SEQUENCE [LARGE SCALE GENOMIC DNA]</scope>
    <source>
        <strain evidence="1 2">P94</strain>
    </source>
</reference>
<proteinExistence type="predicted"/>
<comment type="caution">
    <text evidence="1">The sequence shown here is derived from an EMBL/GenBank/DDBJ whole genome shotgun (WGS) entry which is preliminary data.</text>
</comment>
<evidence type="ECO:0000313" key="2">
    <source>
        <dbReference type="Proteomes" id="UP001231915"/>
    </source>
</evidence>
<gene>
    <name evidence="1" type="ORF">QNM18_17815</name>
</gene>
<dbReference type="EMBL" id="JASJUT010000008">
    <property type="protein sequence ID" value="MDK2596912.1"/>
    <property type="molecule type" value="Genomic_DNA"/>
</dbReference>